<reference evidence="1 2" key="1">
    <citation type="journal article" date="2019" name="Int. J. Syst. Evol. Microbiol.">
        <title>The Global Catalogue of Microorganisms (GCM) 10K type strain sequencing project: providing services to taxonomists for standard genome sequencing and annotation.</title>
        <authorList>
            <consortium name="The Broad Institute Genomics Platform"/>
            <consortium name="The Broad Institute Genome Sequencing Center for Infectious Disease"/>
            <person name="Wu L."/>
            <person name="Ma J."/>
        </authorList>
    </citation>
    <scope>NUCLEOTIDE SEQUENCE [LARGE SCALE GENOMIC DNA]</scope>
    <source>
        <strain evidence="1 2">JCM 14942</strain>
    </source>
</reference>
<comment type="caution">
    <text evidence="1">The sequence shown here is derived from an EMBL/GenBank/DDBJ whole genome shotgun (WGS) entry which is preliminary data.</text>
</comment>
<keyword evidence="2" id="KW-1185">Reference proteome</keyword>
<name>A0ABN2AYY4_9ACTN</name>
<evidence type="ECO:0000313" key="1">
    <source>
        <dbReference type="EMBL" id="GAA1528600.1"/>
    </source>
</evidence>
<organism evidence="1 2">
    <name type="scientific">Nocardioides humi</name>
    <dbReference type="NCBI Taxonomy" id="449461"/>
    <lineage>
        <taxon>Bacteria</taxon>
        <taxon>Bacillati</taxon>
        <taxon>Actinomycetota</taxon>
        <taxon>Actinomycetes</taxon>
        <taxon>Propionibacteriales</taxon>
        <taxon>Nocardioidaceae</taxon>
        <taxon>Nocardioides</taxon>
    </lineage>
</organism>
<dbReference type="RefSeq" id="WP_181411042.1">
    <property type="nucleotide sequence ID" value="NZ_BAAAOR010000025.1"/>
</dbReference>
<proteinExistence type="predicted"/>
<dbReference type="Proteomes" id="UP001500842">
    <property type="component" value="Unassembled WGS sequence"/>
</dbReference>
<protein>
    <submittedName>
        <fullName evidence="1">Uncharacterized protein</fullName>
    </submittedName>
</protein>
<evidence type="ECO:0000313" key="2">
    <source>
        <dbReference type="Proteomes" id="UP001500842"/>
    </source>
</evidence>
<dbReference type="EMBL" id="BAAAOR010000025">
    <property type="protein sequence ID" value="GAA1528600.1"/>
    <property type="molecule type" value="Genomic_DNA"/>
</dbReference>
<accession>A0ABN2AYY4</accession>
<dbReference type="PROSITE" id="PS51257">
    <property type="entry name" value="PROKAR_LIPOPROTEIN"/>
    <property type="match status" value="1"/>
</dbReference>
<sequence>MAGPREVKRSERPAVVAVLVVWLAVLGPLVAGCGVVGRPDADGWDEQAEQALADAASQVATARLALETAAEGRTWSSYTTVLMADAEEAAGRAEDDLARVQAPARRTGAARAVLDLLARAVELVRTARAHVVAGRYDDPALLDDLDRIAGELERASP</sequence>
<gene>
    <name evidence="1" type="ORF">GCM10009788_34940</name>
</gene>